<dbReference type="Proteomes" id="UP000199451">
    <property type="component" value="Unassembled WGS sequence"/>
</dbReference>
<dbReference type="EMBL" id="FNHL01000002">
    <property type="protein sequence ID" value="SDM41101.1"/>
    <property type="molecule type" value="Genomic_DNA"/>
</dbReference>
<dbReference type="RefSeq" id="WP_089696097.1">
    <property type="nucleotide sequence ID" value="NZ_FNHL01000002.1"/>
</dbReference>
<gene>
    <name evidence="2" type="ORF">SAMN04487949_1569</name>
</gene>
<dbReference type="STRING" id="660521.SAMN04487949_1569"/>
<keyword evidence="1" id="KW-0812">Transmembrane</keyword>
<evidence type="ECO:0000313" key="3">
    <source>
        <dbReference type="Proteomes" id="UP000199451"/>
    </source>
</evidence>
<proteinExistence type="predicted"/>
<accession>A0A1G9T089</accession>
<dbReference type="AlphaFoldDB" id="A0A1G9T089"/>
<reference evidence="3" key="1">
    <citation type="submission" date="2016-10" db="EMBL/GenBank/DDBJ databases">
        <authorList>
            <person name="Varghese N."/>
            <person name="Submissions S."/>
        </authorList>
    </citation>
    <scope>NUCLEOTIDE SEQUENCE [LARGE SCALE GENOMIC DNA]</scope>
    <source>
        <strain evidence="3">CGMCC 1.10119</strain>
    </source>
</reference>
<feature type="transmembrane region" description="Helical" evidence="1">
    <location>
        <begin position="54"/>
        <end position="71"/>
    </location>
</feature>
<protein>
    <submittedName>
        <fullName evidence="2">Uncharacterized protein</fullName>
    </submittedName>
</protein>
<evidence type="ECO:0000313" key="2">
    <source>
        <dbReference type="EMBL" id="SDM41101.1"/>
    </source>
</evidence>
<sequence>MADKKFTFLELHLGDGDVQFGPKSISTGDEATDEELEFDDAEADESGCSGGKKLLPVVLVLVLLVGLAVAAKKLAGGADLDELEDLDELVDEN</sequence>
<keyword evidence="3" id="KW-1185">Reference proteome</keyword>
<evidence type="ECO:0000256" key="1">
    <source>
        <dbReference type="SAM" id="Phobius"/>
    </source>
</evidence>
<organism evidence="2 3">
    <name type="scientific">Halogranum gelatinilyticum</name>
    <dbReference type="NCBI Taxonomy" id="660521"/>
    <lineage>
        <taxon>Archaea</taxon>
        <taxon>Methanobacteriati</taxon>
        <taxon>Methanobacteriota</taxon>
        <taxon>Stenosarchaea group</taxon>
        <taxon>Halobacteria</taxon>
        <taxon>Halobacteriales</taxon>
        <taxon>Haloferacaceae</taxon>
    </lineage>
</organism>
<keyword evidence="1" id="KW-1133">Transmembrane helix</keyword>
<name>A0A1G9T089_9EURY</name>
<keyword evidence="1" id="KW-0472">Membrane</keyword>